<dbReference type="EMBL" id="FOFG01000002">
    <property type="protein sequence ID" value="SEQ07567.1"/>
    <property type="molecule type" value="Genomic_DNA"/>
</dbReference>
<dbReference type="GO" id="GO:0047570">
    <property type="term" value="F:3-oxoadipate enol-lactonase activity"/>
    <property type="evidence" value="ECO:0007669"/>
    <property type="project" value="InterPro"/>
</dbReference>
<dbReference type="AlphaFoldDB" id="A0A1H9D2I6"/>
<dbReference type="STRING" id="1855383.SAMN05216548_102327"/>
<dbReference type="Gene3D" id="3.40.50.1820">
    <property type="entry name" value="alpha/beta hydrolase"/>
    <property type="match status" value="1"/>
</dbReference>
<protein>
    <submittedName>
        <fullName evidence="3">3-oxoadipate enol-lactonase</fullName>
    </submittedName>
</protein>
<dbReference type="InterPro" id="IPR000073">
    <property type="entry name" value="AB_hydrolase_1"/>
</dbReference>
<dbReference type="PANTHER" id="PTHR43433">
    <property type="entry name" value="HYDROLASE, ALPHA/BETA FOLD FAMILY PROTEIN"/>
    <property type="match status" value="1"/>
</dbReference>
<dbReference type="PANTHER" id="PTHR43433:SF5">
    <property type="entry name" value="AB HYDROLASE-1 DOMAIN-CONTAINING PROTEIN"/>
    <property type="match status" value="1"/>
</dbReference>
<dbReference type="InterPro" id="IPR013595">
    <property type="entry name" value="Pept_S33_TAP-like_C"/>
</dbReference>
<sequence length="262" mass="29172">MSKFQTSDGIAIRYEESGRADGPVLIFSNSLGTDLRLWNAQLQSADAHFRVIRYDQRGHGESESPEGDYTIERLGADVLDLMDALGISQASYVGISMGAMTGLWLGMNHPRRFTRLVLASVSPFLPPKEDWDERIQTIRDEGLEPIADSNMERWFTPEFRQAQPEIVARLHDMVAANDPVGYCNAAGALRDMDLRDKLGLVESPVMVLIGDRDPVTPAKMAEQVLQRIPGSQSRTLQAAHLLNVEQPEAFNKAVMDFLTQSE</sequence>
<dbReference type="Pfam" id="PF00561">
    <property type="entry name" value="Abhydrolase_1"/>
    <property type="match status" value="1"/>
</dbReference>
<feature type="domain" description="Peptidase S33 tripeptidyl aminopeptidase-like C-terminal" evidence="2">
    <location>
        <begin position="183"/>
        <end position="260"/>
    </location>
</feature>
<dbReference type="Pfam" id="PF08386">
    <property type="entry name" value="Abhydrolase_4"/>
    <property type="match status" value="1"/>
</dbReference>
<evidence type="ECO:0000259" key="1">
    <source>
        <dbReference type="Pfam" id="PF00561"/>
    </source>
</evidence>
<reference evidence="3 4" key="1">
    <citation type="submission" date="2016-10" db="EMBL/GenBank/DDBJ databases">
        <authorList>
            <person name="de Groot N.N."/>
        </authorList>
    </citation>
    <scope>NUCLEOTIDE SEQUENCE [LARGE SCALE GENOMIC DNA]</scope>
    <source>
        <strain evidence="3 4">A52C2</strain>
    </source>
</reference>
<dbReference type="Proteomes" id="UP000199647">
    <property type="component" value="Unassembled WGS sequence"/>
</dbReference>
<evidence type="ECO:0000313" key="4">
    <source>
        <dbReference type="Proteomes" id="UP000199647"/>
    </source>
</evidence>
<proteinExistence type="predicted"/>
<organism evidence="3 4">
    <name type="scientific">Faunimonas pinastri</name>
    <dbReference type="NCBI Taxonomy" id="1855383"/>
    <lineage>
        <taxon>Bacteria</taxon>
        <taxon>Pseudomonadati</taxon>
        <taxon>Pseudomonadota</taxon>
        <taxon>Alphaproteobacteria</taxon>
        <taxon>Hyphomicrobiales</taxon>
        <taxon>Afifellaceae</taxon>
        <taxon>Faunimonas</taxon>
    </lineage>
</organism>
<evidence type="ECO:0000313" key="3">
    <source>
        <dbReference type="EMBL" id="SEQ07567.1"/>
    </source>
</evidence>
<dbReference type="PRINTS" id="PR00111">
    <property type="entry name" value="ABHYDROLASE"/>
</dbReference>
<dbReference type="InterPro" id="IPR029058">
    <property type="entry name" value="AB_hydrolase_fold"/>
</dbReference>
<keyword evidence="4" id="KW-1185">Reference proteome</keyword>
<gene>
    <name evidence="3" type="ORF">SAMN05216548_102327</name>
</gene>
<dbReference type="NCBIfam" id="TIGR02427">
    <property type="entry name" value="protocat_pcaD"/>
    <property type="match status" value="1"/>
</dbReference>
<dbReference type="SUPFAM" id="SSF53474">
    <property type="entry name" value="alpha/beta-Hydrolases"/>
    <property type="match status" value="1"/>
</dbReference>
<dbReference type="InterPro" id="IPR026968">
    <property type="entry name" value="PcaD/CatD"/>
</dbReference>
<dbReference type="GO" id="GO:0042952">
    <property type="term" value="P:beta-ketoadipate pathway"/>
    <property type="evidence" value="ECO:0007669"/>
    <property type="project" value="InterPro"/>
</dbReference>
<evidence type="ECO:0000259" key="2">
    <source>
        <dbReference type="Pfam" id="PF08386"/>
    </source>
</evidence>
<dbReference type="RefSeq" id="WP_177176709.1">
    <property type="nucleotide sequence ID" value="NZ_FOFG01000002.1"/>
</dbReference>
<accession>A0A1H9D2I6</accession>
<feature type="domain" description="AB hydrolase-1" evidence="1">
    <location>
        <begin position="23"/>
        <end position="133"/>
    </location>
</feature>
<name>A0A1H9D2I6_9HYPH</name>
<dbReference type="InterPro" id="IPR050471">
    <property type="entry name" value="AB_hydrolase"/>
</dbReference>